<dbReference type="EMBL" id="JACNYO010000022">
    <property type="protein sequence ID" value="MBC3214232.1"/>
    <property type="molecule type" value="Genomic_DNA"/>
</dbReference>
<dbReference type="InterPro" id="IPR049156">
    <property type="entry name" value="Phage_chap_TAC_15-like"/>
</dbReference>
<dbReference type="RefSeq" id="WP_179252690.1">
    <property type="nucleotide sequence ID" value="NZ_JACBIV010000009.1"/>
</dbReference>
<reference evidence="1" key="1">
    <citation type="submission" date="2020-08" db="EMBL/GenBank/DDBJ databases">
        <title>Food and environmental bacterial isolates.</title>
        <authorList>
            <person name="Richter L."/>
            <person name="Du Plessis E.M."/>
            <person name="Duvenage S."/>
            <person name="Allam M."/>
            <person name="Korsten L."/>
        </authorList>
    </citation>
    <scope>NUCLEOTIDE SEQUENCE</scope>
    <source>
        <strain evidence="1">UPMP2127</strain>
    </source>
</reference>
<evidence type="ECO:0000313" key="1">
    <source>
        <dbReference type="EMBL" id="MBC3214232.1"/>
    </source>
</evidence>
<dbReference type="AlphaFoldDB" id="A0AAW3WX99"/>
<comment type="caution">
    <text evidence="1">The sequence shown here is derived from an EMBL/GenBank/DDBJ whole genome shotgun (WGS) entry which is preliminary data.</text>
</comment>
<dbReference type="Proteomes" id="UP000659084">
    <property type="component" value="Unassembled WGS sequence"/>
</dbReference>
<evidence type="ECO:0000313" key="2">
    <source>
        <dbReference type="Proteomes" id="UP000659084"/>
    </source>
</evidence>
<sequence length="130" mass="13709">MGRIIETEINDVTYSGVTSPAKDQVEMLQIASGCGLLPALSDKVTDMGLAASLAAVDVASFNRLKTLCLSNGKIVRQADSVPVAENLFQDEAHNFLVLVGRVLKENIGPFWQLSNSGGDAGSNETAGTQK</sequence>
<organism evidence="1 2">
    <name type="scientific">Serratia fonticola</name>
    <dbReference type="NCBI Taxonomy" id="47917"/>
    <lineage>
        <taxon>Bacteria</taxon>
        <taxon>Pseudomonadati</taxon>
        <taxon>Pseudomonadota</taxon>
        <taxon>Gammaproteobacteria</taxon>
        <taxon>Enterobacterales</taxon>
        <taxon>Yersiniaceae</taxon>
        <taxon>Serratia</taxon>
    </lineage>
</organism>
<accession>A0AAW3WX99</accession>
<dbReference type="Pfam" id="PF21822">
    <property type="entry name" value="Phage_TAC_15"/>
    <property type="match status" value="1"/>
</dbReference>
<name>A0AAW3WX99_SERFO</name>
<protein>
    <submittedName>
        <fullName evidence="1">Uncharacterized protein</fullName>
    </submittedName>
</protein>
<gene>
    <name evidence="1" type="ORF">H8J20_18995</name>
</gene>
<proteinExistence type="predicted"/>